<proteinExistence type="predicted"/>
<protein>
    <recommendedName>
        <fullName evidence="4">Secreted protein</fullName>
    </recommendedName>
</protein>
<gene>
    <name evidence="3" type="ORF">PYX00_008116</name>
</gene>
<name>A0AAW2HMZ0_9NEOP</name>
<evidence type="ECO:0000313" key="3">
    <source>
        <dbReference type="EMBL" id="KAL0270835.1"/>
    </source>
</evidence>
<reference evidence="3" key="1">
    <citation type="journal article" date="2024" name="Gigascience">
        <title>Chromosome-level genome of the poultry shaft louse Menopon gallinae provides insight into the host-switching and adaptive evolution of parasitic lice.</title>
        <authorList>
            <person name="Xu Y."/>
            <person name="Ma L."/>
            <person name="Liu S."/>
            <person name="Liang Y."/>
            <person name="Liu Q."/>
            <person name="He Z."/>
            <person name="Tian L."/>
            <person name="Duan Y."/>
            <person name="Cai W."/>
            <person name="Li H."/>
            <person name="Song F."/>
        </authorList>
    </citation>
    <scope>NUCLEOTIDE SEQUENCE</scope>
    <source>
        <strain evidence="3">Cailab_2023a</strain>
    </source>
</reference>
<accession>A0AAW2HMZ0</accession>
<dbReference type="EMBL" id="JARGDH010000004">
    <property type="protein sequence ID" value="KAL0270835.1"/>
    <property type="molecule type" value="Genomic_DNA"/>
</dbReference>
<dbReference type="Gene3D" id="2.20.20.160">
    <property type="match status" value="1"/>
</dbReference>
<evidence type="ECO:0000256" key="2">
    <source>
        <dbReference type="SAM" id="SignalP"/>
    </source>
</evidence>
<evidence type="ECO:0008006" key="4">
    <source>
        <dbReference type="Google" id="ProtNLM"/>
    </source>
</evidence>
<evidence type="ECO:0000256" key="1">
    <source>
        <dbReference type="SAM" id="MobiDB-lite"/>
    </source>
</evidence>
<feature type="region of interest" description="Disordered" evidence="1">
    <location>
        <begin position="129"/>
        <end position="151"/>
    </location>
</feature>
<feature type="signal peptide" evidence="2">
    <location>
        <begin position="1"/>
        <end position="18"/>
    </location>
</feature>
<comment type="caution">
    <text evidence="3">The sequence shown here is derived from an EMBL/GenBank/DDBJ whole genome shotgun (WGS) entry which is preliminary data.</text>
</comment>
<dbReference type="AlphaFoldDB" id="A0AAW2HMZ0"/>
<organism evidence="3">
    <name type="scientific">Menopon gallinae</name>
    <name type="common">poultry shaft louse</name>
    <dbReference type="NCBI Taxonomy" id="328185"/>
    <lineage>
        <taxon>Eukaryota</taxon>
        <taxon>Metazoa</taxon>
        <taxon>Ecdysozoa</taxon>
        <taxon>Arthropoda</taxon>
        <taxon>Hexapoda</taxon>
        <taxon>Insecta</taxon>
        <taxon>Pterygota</taxon>
        <taxon>Neoptera</taxon>
        <taxon>Paraneoptera</taxon>
        <taxon>Psocodea</taxon>
        <taxon>Troctomorpha</taxon>
        <taxon>Phthiraptera</taxon>
        <taxon>Amblycera</taxon>
        <taxon>Menoponidae</taxon>
        <taxon>Menopon</taxon>
    </lineage>
</organism>
<keyword evidence="2" id="KW-0732">Signal</keyword>
<feature type="chain" id="PRO_5043553793" description="Secreted protein" evidence="2">
    <location>
        <begin position="19"/>
        <end position="213"/>
    </location>
</feature>
<feature type="compositionally biased region" description="Basic and acidic residues" evidence="1">
    <location>
        <begin position="129"/>
        <end position="147"/>
    </location>
</feature>
<sequence length="213" mass="24462">MNRLHFFVFSIKLIFALAESPALLLSTAIRINKVIVSYPSGVISERDLNVCELRSACNIIHKRFWLPPMVERLCRCPHRNECPWTWSDADNQTVYLNNRSQMKFCSPVSDLPVCTQKKSAITVSTLRTATDDAKPTKNHTELQNGDRSRRHNEHRNITISCNCQEPHYWKLKSNATKPGRRYNSTDVLLLEAEKVREVGLLRLRPGGHPLDLL</sequence>